<gene>
    <name evidence="3" type="ORF">JQN83_04490</name>
</gene>
<comment type="similarity">
    <text evidence="1">Belongs to the peptidase S33 family.</text>
</comment>
<dbReference type="EMBL" id="JAGFWR010000001">
    <property type="protein sequence ID" value="MBO4160068.1"/>
    <property type="molecule type" value="Genomic_DNA"/>
</dbReference>
<evidence type="ECO:0008006" key="5">
    <source>
        <dbReference type="Google" id="ProtNLM"/>
    </source>
</evidence>
<evidence type="ECO:0000256" key="1">
    <source>
        <dbReference type="ARBA" id="ARBA00010088"/>
    </source>
</evidence>
<dbReference type="PANTHER" id="PTHR21661">
    <property type="entry name" value="EPOXIDE HYDROLASE 1-RELATED"/>
    <property type="match status" value="1"/>
</dbReference>
<dbReference type="Gene3D" id="3.40.50.1820">
    <property type="entry name" value="alpha/beta hydrolase"/>
    <property type="match status" value="1"/>
</dbReference>
<sequence length="151" mass="16766">MVRRREREAVAVSGSRRVHPVDLHGEHYPLLPGTTEAGIRATQVLADNSSILDDIMLYWLPNAATSAARLYWEQRRDDAGPAGPGEPNPVPAGFSIFPGEAVQASRRWIERRYASVVHYAQLGHGGHFAALEQPAVLTEEIRTTFRSQRGR</sequence>
<accession>A0ABS3V3B0</accession>
<name>A0ABS3V3B0_9ACTN</name>
<keyword evidence="2" id="KW-0378">Hydrolase</keyword>
<protein>
    <recommendedName>
        <fullName evidence="5">Epoxide hydrolase</fullName>
    </recommendedName>
</protein>
<dbReference type="PANTHER" id="PTHR21661:SF35">
    <property type="entry name" value="EPOXIDE HYDROLASE"/>
    <property type="match status" value="1"/>
</dbReference>
<keyword evidence="4" id="KW-1185">Reference proteome</keyword>
<evidence type="ECO:0000256" key="2">
    <source>
        <dbReference type="ARBA" id="ARBA00022801"/>
    </source>
</evidence>
<dbReference type="RefSeq" id="WP_208565690.1">
    <property type="nucleotide sequence ID" value="NZ_JAGFWR010000001.1"/>
</dbReference>
<dbReference type="Proteomes" id="UP000671399">
    <property type="component" value="Unassembled WGS sequence"/>
</dbReference>
<organism evidence="3 4">
    <name type="scientific">Micromonospora antibiotica</name>
    <dbReference type="NCBI Taxonomy" id="2807623"/>
    <lineage>
        <taxon>Bacteria</taxon>
        <taxon>Bacillati</taxon>
        <taxon>Actinomycetota</taxon>
        <taxon>Actinomycetes</taxon>
        <taxon>Micromonosporales</taxon>
        <taxon>Micromonosporaceae</taxon>
        <taxon>Micromonospora</taxon>
    </lineage>
</organism>
<dbReference type="SUPFAM" id="SSF53474">
    <property type="entry name" value="alpha/beta-Hydrolases"/>
    <property type="match status" value="1"/>
</dbReference>
<evidence type="ECO:0000313" key="3">
    <source>
        <dbReference type="EMBL" id="MBO4160068.1"/>
    </source>
</evidence>
<dbReference type="InterPro" id="IPR029058">
    <property type="entry name" value="AB_hydrolase_fold"/>
</dbReference>
<proteinExistence type="inferred from homology"/>
<comment type="caution">
    <text evidence="3">The sequence shown here is derived from an EMBL/GenBank/DDBJ whole genome shotgun (WGS) entry which is preliminary data.</text>
</comment>
<evidence type="ECO:0000313" key="4">
    <source>
        <dbReference type="Proteomes" id="UP000671399"/>
    </source>
</evidence>
<reference evidence="3 4" key="1">
    <citation type="submission" date="2021-03" db="EMBL/GenBank/DDBJ databases">
        <authorList>
            <person name="Lee D.-H."/>
        </authorList>
    </citation>
    <scope>NUCLEOTIDE SEQUENCE [LARGE SCALE GENOMIC DNA]</scope>
    <source>
        <strain evidence="3 4">MMS20-R2-23</strain>
    </source>
</reference>